<protein>
    <submittedName>
        <fullName evidence="2">Uncharacterized protein</fullName>
    </submittedName>
</protein>
<dbReference type="RefSeq" id="WP_184520297.1">
    <property type="nucleotide sequence ID" value="NZ_CP050292.1"/>
</dbReference>
<name>A0A7G6TSQ3_9BRAD</name>
<sequence length="68" mass="8023">MLSPGMMTGHGADAMQHAQPPMTKYELFLQQAQEQMLAFERRESEFRKREREERAAQLHLPISRDELH</sequence>
<proteinExistence type="predicted"/>
<dbReference type="KEGG" id="trb:HB776_04475"/>
<dbReference type="Proteomes" id="UP000515291">
    <property type="component" value="Chromosome"/>
</dbReference>
<feature type="region of interest" description="Disordered" evidence="1">
    <location>
        <begin position="43"/>
        <end position="68"/>
    </location>
</feature>
<reference evidence="3" key="1">
    <citation type="journal article" date="2020" name="Mol. Plant Microbe">
        <title>Rhizobial microsymbionts of the narrowly endemic Oxytropis species growing in Kamchatka are characterized by significant genetic diversity and possess a set of genes that are associated with T3SS and T6SS secretion systems and can affect the development of symbiosis.</title>
        <authorList>
            <person name="Safronova V."/>
            <person name="Guro P."/>
            <person name="Sazanova A."/>
            <person name="Kuznetsova I."/>
            <person name="Belimov A."/>
            <person name="Yakubov V."/>
            <person name="Chirak E."/>
            <person name="Afonin A."/>
            <person name="Gogolev Y."/>
            <person name="Andronov E."/>
            <person name="Tikhonovich I."/>
        </authorList>
    </citation>
    <scope>NUCLEOTIDE SEQUENCE [LARGE SCALE GENOMIC DNA]</scope>
    <source>
        <strain evidence="3">581</strain>
    </source>
</reference>
<evidence type="ECO:0000256" key="1">
    <source>
        <dbReference type="SAM" id="MobiDB-lite"/>
    </source>
</evidence>
<gene>
    <name evidence="2" type="ORF">HB776_04475</name>
</gene>
<evidence type="ECO:0000313" key="3">
    <source>
        <dbReference type="Proteomes" id="UP000515291"/>
    </source>
</evidence>
<dbReference type="AlphaFoldDB" id="A0A7G6TSQ3"/>
<organism evidence="2 3">
    <name type="scientific">Tardiphaga robiniae</name>
    <dbReference type="NCBI Taxonomy" id="943830"/>
    <lineage>
        <taxon>Bacteria</taxon>
        <taxon>Pseudomonadati</taxon>
        <taxon>Pseudomonadota</taxon>
        <taxon>Alphaproteobacteria</taxon>
        <taxon>Hyphomicrobiales</taxon>
        <taxon>Nitrobacteraceae</taxon>
        <taxon>Tardiphaga</taxon>
    </lineage>
</organism>
<accession>A0A7G6TSQ3</accession>
<dbReference type="EMBL" id="CP050292">
    <property type="protein sequence ID" value="QND69785.1"/>
    <property type="molecule type" value="Genomic_DNA"/>
</dbReference>
<evidence type="ECO:0000313" key="2">
    <source>
        <dbReference type="EMBL" id="QND69785.1"/>
    </source>
</evidence>